<protein>
    <submittedName>
        <fullName evidence="2">Uncharacterized protein</fullName>
    </submittedName>
</protein>
<proteinExistence type="predicted"/>
<evidence type="ECO:0000313" key="1">
    <source>
        <dbReference type="Proteomes" id="UP000887579"/>
    </source>
</evidence>
<name>A0AC34FMU4_9BILA</name>
<sequence>MFEMSLNDYLLSEKKHYQSCFDAIDNRFNNLNLNGNTKCILVDDVAVSYDNKKAFGYEKEDELTKKAVGTTSTLSLHIACYEKSGEVDTAVSECENGISKKKDGLIKAFKRVFSPTPVLNPFEFPRQQGNLSSLPEVMQFKASQGLLNPNASTPTSSNDQYPNEGTAENAASTNNQQHQQLPPNTEGQQPDPNASAASIIDEEQPSTSTAGGQDDIGDNDGELGVFTGEQGWSRKQQKSIIYCATSDGHYGMNVKTYGNKKTKRAVCRECEKLCDSERKKKGQKFQLKYFDINGLYFLNDDPRLSINHHADCTPITTEKKIKEQCLNKLFRDMRAAATDEPQNPESLYLKYRDVMEPNTELDDKKARKYQESRGTGSSEASSSSHQQHVFNSTAASQELGKRRGGEEDRGPDPKRTRTVSSSPCDAEQTSPTPVRQGIYFNITNFEHII</sequence>
<evidence type="ECO:0000313" key="2">
    <source>
        <dbReference type="WBParaSite" id="ES5_v2.g18734.t1"/>
    </source>
</evidence>
<reference evidence="2" key="1">
    <citation type="submission" date="2022-11" db="UniProtKB">
        <authorList>
            <consortium name="WormBaseParasite"/>
        </authorList>
    </citation>
    <scope>IDENTIFICATION</scope>
</reference>
<accession>A0AC34FMU4</accession>
<dbReference type="WBParaSite" id="ES5_v2.g18734.t1">
    <property type="protein sequence ID" value="ES5_v2.g18734.t1"/>
    <property type="gene ID" value="ES5_v2.g18734"/>
</dbReference>
<dbReference type="Proteomes" id="UP000887579">
    <property type="component" value="Unplaced"/>
</dbReference>
<organism evidence="1 2">
    <name type="scientific">Panagrolaimus sp. ES5</name>
    <dbReference type="NCBI Taxonomy" id="591445"/>
    <lineage>
        <taxon>Eukaryota</taxon>
        <taxon>Metazoa</taxon>
        <taxon>Ecdysozoa</taxon>
        <taxon>Nematoda</taxon>
        <taxon>Chromadorea</taxon>
        <taxon>Rhabditida</taxon>
        <taxon>Tylenchina</taxon>
        <taxon>Panagrolaimomorpha</taxon>
        <taxon>Panagrolaimoidea</taxon>
        <taxon>Panagrolaimidae</taxon>
        <taxon>Panagrolaimus</taxon>
    </lineage>
</organism>